<keyword evidence="13" id="KW-1185">Reference proteome</keyword>
<evidence type="ECO:0000256" key="10">
    <source>
        <dbReference type="RuleBase" id="RU366056"/>
    </source>
</evidence>
<dbReference type="GO" id="GO:0005789">
    <property type="term" value="C:endoplasmic reticulum membrane"/>
    <property type="evidence" value="ECO:0007669"/>
    <property type="project" value="UniProtKB-SubCell"/>
</dbReference>
<dbReference type="InterPro" id="IPR013233">
    <property type="entry name" value="PIG-X/PBN1"/>
</dbReference>
<evidence type="ECO:0000256" key="5">
    <source>
        <dbReference type="ARBA" id="ARBA00022692"/>
    </source>
</evidence>
<evidence type="ECO:0000256" key="1">
    <source>
        <dbReference type="ARBA" id="ARBA00004389"/>
    </source>
</evidence>
<reference evidence="12 13" key="1">
    <citation type="submission" date="2015-03" db="EMBL/GenBank/DDBJ databases">
        <title>Genomics and transcriptomics of the oil-accumulating basidiomycete yeast T. oleaginosus allow insights into substrate utilization and the diverse evolutionary trajectories of mating systems in fungi.</title>
        <authorList>
            <consortium name="DOE Joint Genome Institute"/>
            <person name="Kourist R."/>
            <person name="Kracht O."/>
            <person name="Bracharz F."/>
            <person name="Lipzen A."/>
            <person name="Nolan M."/>
            <person name="Ohm R."/>
            <person name="Grigoriev I."/>
            <person name="Sun S."/>
            <person name="Heitman J."/>
            <person name="Bruck T."/>
            <person name="Nowrousian M."/>
        </authorList>
    </citation>
    <scope>NUCLEOTIDE SEQUENCE [LARGE SCALE GENOMIC DNA]</scope>
    <source>
        <strain evidence="12 13">IBC0246</strain>
    </source>
</reference>
<comment type="subcellular location">
    <subcellularLocation>
        <location evidence="1 10">Endoplasmic reticulum membrane</location>
        <topology evidence="1 10">Single-pass membrane protein</topology>
    </subcellularLocation>
</comment>
<evidence type="ECO:0000256" key="9">
    <source>
        <dbReference type="ARBA" id="ARBA00023180"/>
    </source>
</evidence>
<dbReference type="EMBL" id="KQ087213">
    <property type="protein sequence ID" value="KLT41732.1"/>
    <property type="molecule type" value="Genomic_DNA"/>
</dbReference>
<dbReference type="GeneID" id="28986027"/>
<feature type="transmembrane region" description="Helical" evidence="10">
    <location>
        <begin position="222"/>
        <end position="240"/>
    </location>
</feature>
<comment type="similarity">
    <text evidence="3 10">Belongs to the PIGX family.</text>
</comment>
<keyword evidence="5 10" id="KW-0812">Transmembrane</keyword>
<dbReference type="UniPathway" id="UPA00196"/>
<dbReference type="RefSeq" id="XP_018278223.1">
    <property type="nucleotide sequence ID" value="XM_018425424.1"/>
</dbReference>
<dbReference type="GO" id="GO:0006506">
    <property type="term" value="P:GPI anchor biosynthetic process"/>
    <property type="evidence" value="ECO:0007669"/>
    <property type="project" value="UniProtKB-UniPathway"/>
</dbReference>
<accession>A0A0J0XKZ0</accession>
<dbReference type="STRING" id="879819.A0A0J0XKZ0"/>
<sequence>MPSPAPITLNATLSTSLHPHLRLSAPSAPAPSCHLHLILHLPDALFVDPDELADLWGPPSPFPLSLSPSSPPHSSPSSPPSPSPHWSLSPAQIDIERPVHPRLPPLSLKAVPVPQAVLDLVLDDLCTVDVPLHARYLVPEDSGATSSPRAPAWNSVRRLAAALAHDTYADVPFDGDGDGDGWVEGAWVCPAAGGTGRASRVSVGVSAHLPVPDAAYRFPVEIGTAAVVWAGWAWLVYAVIRAARVGKRKTE</sequence>
<evidence type="ECO:0000313" key="12">
    <source>
        <dbReference type="EMBL" id="KLT41732.1"/>
    </source>
</evidence>
<gene>
    <name evidence="12" type="ORF">CC85DRAFT_302915</name>
</gene>
<evidence type="ECO:0000256" key="4">
    <source>
        <dbReference type="ARBA" id="ARBA00022502"/>
    </source>
</evidence>
<keyword evidence="4 10" id="KW-0337">GPI-anchor biosynthesis</keyword>
<comment type="pathway">
    <text evidence="2 10">Glycolipid biosynthesis; glycosylphosphatidylinositol-anchor biosynthesis.</text>
</comment>
<protein>
    <recommendedName>
        <fullName evidence="10">Protein PBN1</fullName>
    </recommendedName>
</protein>
<dbReference type="AlphaFoldDB" id="A0A0J0XKZ0"/>
<keyword evidence="7 10" id="KW-1133">Transmembrane helix</keyword>
<dbReference type="Pfam" id="PF08320">
    <property type="entry name" value="PIG-X"/>
    <property type="match status" value="1"/>
</dbReference>
<dbReference type="Proteomes" id="UP000053611">
    <property type="component" value="Unassembled WGS sequence"/>
</dbReference>
<evidence type="ECO:0000256" key="3">
    <source>
        <dbReference type="ARBA" id="ARBA00010345"/>
    </source>
</evidence>
<evidence type="ECO:0000256" key="11">
    <source>
        <dbReference type="SAM" id="MobiDB-lite"/>
    </source>
</evidence>
<keyword evidence="6 10" id="KW-0256">Endoplasmic reticulum</keyword>
<keyword evidence="9" id="KW-0325">Glycoprotein</keyword>
<organism evidence="12 13">
    <name type="scientific">Cutaneotrichosporon oleaginosum</name>
    <dbReference type="NCBI Taxonomy" id="879819"/>
    <lineage>
        <taxon>Eukaryota</taxon>
        <taxon>Fungi</taxon>
        <taxon>Dikarya</taxon>
        <taxon>Basidiomycota</taxon>
        <taxon>Agaricomycotina</taxon>
        <taxon>Tremellomycetes</taxon>
        <taxon>Trichosporonales</taxon>
        <taxon>Trichosporonaceae</taxon>
        <taxon>Cutaneotrichosporon</taxon>
    </lineage>
</organism>
<comment type="function">
    <text evidence="10">Required for proper folding and/or the stability of a subset of proteins in the endoplasmic reticulum. Component of glycosylphosphatidylinositol-mannosyltransferase 1 which transfers the first of the 4 mannoses in the GPI-anchor precursors during GPI-anchor biosynthesis. Probably acts by stabilizing the mannosyltransferase GPI14.</text>
</comment>
<evidence type="ECO:0000256" key="7">
    <source>
        <dbReference type="ARBA" id="ARBA00022989"/>
    </source>
</evidence>
<evidence type="ECO:0000256" key="6">
    <source>
        <dbReference type="ARBA" id="ARBA00022824"/>
    </source>
</evidence>
<feature type="compositionally biased region" description="Pro residues" evidence="11">
    <location>
        <begin position="69"/>
        <end position="83"/>
    </location>
</feature>
<dbReference type="OrthoDB" id="5546453at2759"/>
<feature type="region of interest" description="Disordered" evidence="11">
    <location>
        <begin position="65"/>
        <end position="89"/>
    </location>
</feature>
<name>A0A0J0XKZ0_9TREE</name>
<keyword evidence="8 10" id="KW-0472">Membrane</keyword>
<evidence type="ECO:0000313" key="13">
    <source>
        <dbReference type="Proteomes" id="UP000053611"/>
    </source>
</evidence>
<evidence type="ECO:0000256" key="8">
    <source>
        <dbReference type="ARBA" id="ARBA00023136"/>
    </source>
</evidence>
<evidence type="ECO:0000256" key="2">
    <source>
        <dbReference type="ARBA" id="ARBA00004687"/>
    </source>
</evidence>
<proteinExistence type="inferred from homology"/>